<dbReference type="GO" id="GO:0008270">
    <property type="term" value="F:zinc ion binding"/>
    <property type="evidence" value="ECO:0007669"/>
    <property type="project" value="UniProtKB-UniRule"/>
</dbReference>
<keyword evidence="5 8" id="KW-0378">Hydrolase</keyword>
<name>A0A7W7AFY2_9SPHN</name>
<dbReference type="InterPro" id="IPR032466">
    <property type="entry name" value="Metal_Hydrolase"/>
</dbReference>
<evidence type="ECO:0000256" key="4">
    <source>
        <dbReference type="ARBA" id="ARBA00022723"/>
    </source>
</evidence>
<dbReference type="UniPathway" id="UPA00603">
    <property type="reaction ID" value="UER00660"/>
</dbReference>
<keyword evidence="11" id="KW-1185">Reference proteome</keyword>
<dbReference type="SUPFAM" id="SSF51556">
    <property type="entry name" value="Metallo-dependent hydrolases"/>
    <property type="match status" value="1"/>
</dbReference>
<sequence>MTLRLFRAELLSVSADPRDDPGAIRHEPDGLLAVEDGLVVARGSHATLAPRFAGLPVERLPGLVVPGFVDAHVHYPQMDRIASHGEQLLDWLERHIFPAEMAFADPSHAAAVAEAFLAELLRHGTTSALVFPTVHPGSVDALFDAALDRRMRILSGKVLMDLGPDGLRDTAETARSDSEALIRRWRGRGRLGYAVTPRFVLTSSDEQMRQAAALLDANPDVLLHTHLAENRHECAAVAERFPQAHDYLDVYDRFGLVGPRSVFAHGIHLTDRSCARLAEAGAGIAICPTSNLFLGSGFFDFGQADAHRLRLGLGTDIGAGTSFSMLHTGGVAYQAALAREVRLDPFRALHLATAGSASLLGIADRVGALLPGQEADFVVLDDAATPLLARRTAGADLAARLFAMQVLGDDRTVARTYVMGDCAWDRGTK</sequence>
<protein>
    <recommendedName>
        <fullName evidence="3 7">Guanine deaminase</fullName>
        <shortName evidence="8">Guanase</shortName>
        <ecNumber evidence="3 7">3.5.4.3</ecNumber>
    </recommendedName>
    <alternativeName>
        <fullName evidence="8">Guanine aminohydrolase</fullName>
    </alternativeName>
</protein>
<keyword evidence="4 8" id="KW-0479">Metal-binding</keyword>
<dbReference type="GO" id="GO:0005829">
    <property type="term" value="C:cytosol"/>
    <property type="evidence" value="ECO:0007669"/>
    <property type="project" value="TreeGrafter"/>
</dbReference>
<evidence type="ECO:0000256" key="5">
    <source>
        <dbReference type="ARBA" id="ARBA00022801"/>
    </source>
</evidence>
<evidence type="ECO:0000259" key="9">
    <source>
        <dbReference type="Pfam" id="PF01979"/>
    </source>
</evidence>
<dbReference type="Pfam" id="PF01979">
    <property type="entry name" value="Amidohydro_1"/>
    <property type="match status" value="1"/>
</dbReference>
<comment type="catalytic activity">
    <reaction evidence="8">
        <text>guanine + H2O + H(+) = xanthine + NH4(+)</text>
        <dbReference type="Rhea" id="RHEA:14665"/>
        <dbReference type="ChEBI" id="CHEBI:15377"/>
        <dbReference type="ChEBI" id="CHEBI:15378"/>
        <dbReference type="ChEBI" id="CHEBI:16235"/>
        <dbReference type="ChEBI" id="CHEBI:17712"/>
        <dbReference type="ChEBI" id="CHEBI:28938"/>
        <dbReference type="EC" id="3.5.4.3"/>
    </reaction>
</comment>
<proteinExistence type="inferred from homology"/>
<keyword evidence="6 8" id="KW-0862">Zinc</keyword>
<evidence type="ECO:0000256" key="3">
    <source>
        <dbReference type="ARBA" id="ARBA00012781"/>
    </source>
</evidence>
<comment type="cofactor">
    <cofactor evidence="8">
        <name>Zn(2+)</name>
        <dbReference type="ChEBI" id="CHEBI:29105"/>
    </cofactor>
    <text evidence="8">Binds 1 zinc ion per subunit.</text>
</comment>
<dbReference type="PANTHER" id="PTHR11271">
    <property type="entry name" value="GUANINE DEAMINASE"/>
    <property type="match status" value="1"/>
</dbReference>
<dbReference type="InterPro" id="IPR051607">
    <property type="entry name" value="Metallo-dep_hydrolases"/>
</dbReference>
<evidence type="ECO:0000313" key="10">
    <source>
        <dbReference type="EMBL" id="MBB4616328.1"/>
    </source>
</evidence>
<organism evidence="10 11">
    <name type="scientific">Sphingomonas abaci</name>
    <dbReference type="NCBI Taxonomy" id="237611"/>
    <lineage>
        <taxon>Bacteria</taxon>
        <taxon>Pseudomonadati</taxon>
        <taxon>Pseudomonadota</taxon>
        <taxon>Alphaproteobacteria</taxon>
        <taxon>Sphingomonadales</taxon>
        <taxon>Sphingomonadaceae</taxon>
        <taxon>Sphingomonas</taxon>
    </lineage>
</organism>
<dbReference type="EC" id="3.5.4.3" evidence="3 7"/>
<reference evidence="10 11" key="1">
    <citation type="submission" date="2020-08" db="EMBL/GenBank/DDBJ databases">
        <title>Genomic Encyclopedia of Type Strains, Phase IV (KMG-IV): sequencing the most valuable type-strain genomes for metagenomic binning, comparative biology and taxonomic classification.</title>
        <authorList>
            <person name="Goeker M."/>
        </authorList>
    </citation>
    <scope>NUCLEOTIDE SEQUENCE [LARGE SCALE GENOMIC DNA]</scope>
    <source>
        <strain evidence="10 11">DSM 15867</strain>
    </source>
</reference>
<dbReference type="SUPFAM" id="SSF51338">
    <property type="entry name" value="Composite domain of metallo-dependent hydrolases"/>
    <property type="match status" value="2"/>
</dbReference>
<dbReference type="InterPro" id="IPR011059">
    <property type="entry name" value="Metal-dep_hydrolase_composite"/>
</dbReference>
<comment type="caution">
    <text evidence="10">The sequence shown here is derived from an EMBL/GenBank/DDBJ whole genome shotgun (WGS) entry which is preliminary data.</text>
</comment>
<dbReference type="GO" id="GO:0006147">
    <property type="term" value="P:guanine catabolic process"/>
    <property type="evidence" value="ECO:0007669"/>
    <property type="project" value="UniProtKB-UniRule"/>
</dbReference>
<dbReference type="Proteomes" id="UP000574769">
    <property type="component" value="Unassembled WGS sequence"/>
</dbReference>
<accession>A0A7W7AFY2</accession>
<evidence type="ECO:0000256" key="8">
    <source>
        <dbReference type="RuleBase" id="RU366009"/>
    </source>
</evidence>
<dbReference type="Gene3D" id="2.30.40.10">
    <property type="entry name" value="Urease, subunit C, domain 1"/>
    <property type="match status" value="1"/>
</dbReference>
<evidence type="ECO:0000256" key="6">
    <source>
        <dbReference type="ARBA" id="ARBA00022833"/>
    </source>
</evidence>
<evidence type="ECO:0000256" key="2">
    <source>
        <dbReference type="ARBA" id="ARBA00006745"/>
    </source>
</evidence>
<dbReference type="NCBIfam" id="NF006679">
    <property type="entry name" value="PRK09228.1"/>
    <property type="match status" value="1"/>
</dbReference>
<dbReference type="InterPro" id="IPR014311">
    <property type="entry name" value="Guanine_deaminase"/>
</dbReference>
<dbReference type="NCBIfam" id="TIGR02967">
    <property type="entry name" value="guan_deamin"/>
    <property type="match status" value="1"/>
</dbReference>
<feature type="domain" description="Amidohydrolase-related" evidence="9">
    <location>
        <begin position="63"/>
        <end position="420"/>
    </location>
</feature>
<dbReference type="RefSeq" id="WP_184111073.1">
    <property type="nucleotide sequence ID" value="NZ_JACHNY010000001.1"/>
</dbReference>
<dbReference type="GO" id="GO:0008892">
    <property type="term" value="F:guanine deaminase activity"/>
    <property type="evidence" value="ECO:0007669"/>
    <property type="project" value="UniProtKB-UniRule"/>
</dbReference>
<dbReference type="AlphaFoldDB" id="A0A7W7AFY2"/>
<comment type="function">
    <text evidence="8">Catalyzes the hydrolytic deamination of guanine, producing xanthine and ammonia.</text>
</comment>
<dbReference type="Gene3D" id="3.20.20.140">
    <property type="entry name" value="Metal-dependent hydrolases"/>
    <property type="match status" value="1"/>
</dbReference>
<evidence type="ECO:0000256" key="7">
    <source>
        <dbReference type="NCBIfam" id="TIGR02967"/>
    </source>
</evidence>
<comment type="pathway">
    <text evidence="1 8">Purine metabolism; guanine degradation; xanthine from guanine: step 1/1.</text>
</comment>
<evidence type="ECO:0000256" key="1">
    <source>
        <dbReference type="ARBA" id="ARBA00004984"/>
    </source>
</evidence>
<comment type="similarity">
    <text evidence="2 8">Belongs to the metallo-dependent hydrolases superfamily. ATZ/TRZ family.</text>
</comment>
<dbReference type="InterPro" id="IPR006680">
    <property type="entry name" value="Amidohydro-rel"/>
</dbReference>
<evidence type="ECO:0000313" key="11">
    <source>
        <dbReference type="Proteomes" id="UP000574769"/>
    </source>
</evidence>
<dbReference type="PANTHER" id="PTHR11271:SF6">
    <property type="entry name" value="GUANINE DEAMINASE"/>
    <property type="match status" value="1"/>
</dbReference>
<gene>
    <name evidence="10" type="ORF">GGQ96_000434</name>
</gene>
<dbReference type="EMBL" id="JACHNY010000001">
    <property type="protein sequence ID" value="MBB4616328.1"/>
    <property type="molecule type" value="Genomic_DNA"/>
</dbReference>